<keyword evidence="2" id="KW-1185">Reference proteome</keyword>
<gene>
    <name evidence="1" type="ORF">UH38_06335</name>
</gene>
<protein>
    <submittedName>
        <fullName evidence="1">Uncharacterized protein</fullName>
    </submittedName>
</protein>
<organism evidence="1 2">
    <name type="scientific">Aliterella atlantica CENA595</name>
    <dbReference type="NCBI Taxonomy" id="1618023"/>
    <lineage>
        <taxon>Bacteria</taxon>
        <taxon>Bacillati</taxon>
        <taxon>Cyanobacteriota</taxon>
        <taxon>Cyanophyceae</taxon>
        <taxon>Chroococcidiopsidales</taxon>
        <taxon>Aliterellaceae</taxon>
        <taxon>Aliterella</taxon>
    </lineage>
</organism>
<dbReference type="Proteomes" id="UP000032452">
    <property type="component" value="Unassembled WGS sequence"/>
</dbReference>
<name>A0A0D8ZVH5_9CYAN</name>
<reference evidence="1 2" key="1">
    <citation type="submission" date="2015-02" db="EMBL/GenBank/DDBJ databases">
        <title>Draft genome of a novel marine cyanobacterium (Chroococcales) isolated from South Atlantic Ocean.</title>
        <authorList>
            <person name="Rigonato J."/>
            <person name="Alvarenga D.O."/>
            <person name="Branco L.H."/>
            <person name="Varani A.M."/>
            <person name="Brandini F.P."/>
            <person name="Fiore M.F."/>
        </authorList>
    </citation>
    <scope>NUCLEOTIDE SEQUENCE [LARGE SCALE GENOMIC DNA]</scope>
    <source>
        <strain evidence="1 2">CENA595</strain>
    </source>
</reference>
<dbReference type="AlphaFoldDB" id="A0A0D8ZVH5"/>
<accession>A0A0D8ZVH5</accession>
<evidence type="ECO:0000313" key="1">
    <source>
        <dbReference type="EMBL" id="KJH72392.1"/>
    </source>
</evidence>
<dbReference type="EMBL" id="JYON01000005">
    <property type="protein sequence ID" value="KJH72392.1"/>
    <property type="molecule type" value="Genomic_DNA"/>
</dbReference>
<comment type="caution">
    <text evidence="1">The sequence shown here is derived from an EMBL/GenBank/DDBJ whole genome shotgun (WGS) entry which is preliminary data.</text>
</comment>
<evidence type="ECO:0000313" key="2">
    <source>
        <dbReference type="Proteomes" id="UP000032452"/>
    </source>
</evidence>
<sequence>MLSWKPAISEDLLLIATGDPVTLLELIMMNLSLSDAISVKQERVWESIISDLNPMGILVLGFFTEILWIEMESSILEFIVPFLLVPTPTILFHSNELAKSSAENEKKRG</sequence>
<proteinExistence type="predicted"/>